<evidence type="ECO:0000313" key="3">
    <source>
        <dbReference type="Proteomes" id="UP000321960"/>
    </source>
</evidence>
<evidence type="ECO:0000313" key="4">
    <source>
        <dbReference type="Proteomes" id="UP001156856"/>
    </source>
</evidence>
<name>A0A512J4V0_9HYPH</name>
<accession>A0A512J4V0</accession>
<sequence length="79" mass="8636">MTRHEELKADPAFRQAVQAVRGAASVLSGVQMSYDEAELLAMFALVTFANGGGLTDPSLRCLARFLPETERTAETARRH</sequence>
<organism evidence="1 3">
    <name type="scientific">Methylobacterium oxalidis</name>
    <dbReference type="NCBI Taxonomy" id="944322"/>
    <lineage>
        <taxon>Bacteria</taxon>
        <taxon>Pseudomonadati</taxon>
        <taxon>Pseudomonadota</taxon>
        <taxon>Alphaproteobacteria</taxon>
        <taxon>Hyphomicrobiales</taxon>
        <taxon>Methylobacteriaceae</taxon>
        <taxon>Methylobacterium</taxon>
    </lineage>
</organism>
<gene>
    <name evidence="2" type="ORF">GCM10007888_20580</name>
    <name evidence="1" type="ORF">MOX02_29780</name>
</gene>
<dbReference type="AlphaFoldDB" id="A0A512J4V0"/>
<dbReference type="RefSeq" id="WP_147026530.1">
    <property type="nucleotide sequence ID" value="NZ_BJZU01000056.1"/>
</dbReference>
<dbReference type="Proteomes" id="UP000321960">
    <property type="component" value="Unassembled WGS sequence"/>
</dbReference>
<dbReference type="Proteomes" id="UP001156856">
    <property type="component" value="Unassembled WGS sequence"/>
</dbReference>
<protein>
    <submittedName>
        <fullName evidence="1">Uncharacterized protein</fullName>
    </submittedName>
</protein>
<reference evidence="2" key="4">
    <citation type="submission" date="2023-01" db="EMBL/GenBank/DDBJ databases">
        <title>Draft genome sequence of Methylobacterium oxalidis strain NBRC 107715.</title>
        <authorList>
            <person name="Sun Q."/>
            <person name="Mori K."/>
        </authorList>
    </citation>
    <scope>NUCLEOTIDE SEQUENCE</scope>
    <source>
        <strain evidence="2">NBRC 107715</strain>
    </source>
</reference>
<reference evidence="1 3" key="3">
    <citation type="submission" date="2019-07" db="EMBL/GenBank/DDBJ databases">
        <title>Whole genome shotgun sequence of Methylobacterium oxalidis NBRC 107715.</title>
        <authorList>
            <person name="Hosoyama A."/>
            <person name="Uohara A."/>
            <person name="Ohji S."/>
            <person name="Ichikawa N."/>
        </authorList>
    </citation>
    <scope>NUCLEOTIDE SEQUENCE [LARGE SCALE GENOMIC DNA]</scope>
    <source>
        <strain evidence="1 3">NBRC 107715</strain>
    </source>
</reference>
<proteinExistence type="predicted"/>
<keyword evidence="4" id="KW-1185">Reference proteome</keyword>
<dbReference type="EMBL" id="BJZU01000056">
    <property type="protein sequence ID" value="GEP04940.1"/>
    <property type="molecule type" value="Genomic_DNA"/>
</dbReference>
<dbReference type="EMBL" id="BSPK01000026">
    <property type="protein sequence ID" value="GLS63677.1"/>
    <property type="molecule type" value="Genomic_DNA"/>
</dbReference>
<dbReference type="OrthoDB" id="7997394at2"/>
<reference evidence="2" key="1">
    <citation type="journal article" date="2014" name="Int. J. Syst. Evol. Microbiol.">
        <title>Complete genome of a new Firmicutes species belonging to the dominant human colonic microbiota ('Ruminococcus bicirculans') reveals two chromosomes and a selective capacity to utilize plant glucans.</title>
        <authorList>
            <consortium name="NISC Comparative Sequencing Program"/>
            <person name="Wegmann U."/>
            <person name="Louis P."/>
            <person name="Goesmann A."/>
            <person name="Henrissat B."/>
            <person name="Duncan S.H."/>
            <person name="Flint H.J."/>
        </authorList>
    </citation>
    <scope>NUCLEOTIDE SEQUENCE</scope>
    <source>
        <strain evidence="2">NBRC 107715</strain>
    </source>
</reference>
<evidence type="ECO:0000313" key="2">
    <source>
        <dbReference type="EMBL" id="GLS63677.1"/>
    </source>
</evidence>
<reference evidence="4" key="2">
    <citation type="journal article" date="2019" name="Int. J. Syst. Evol. Microbiol.">
        <title>The Global Catalogue of Microorganisms (GCM) 10K type strain sequencing project: providing services to taxonomists for standard genome sequencing and annotation.</title>
        <authorList>
            <consortium name="The Broad Institute Genomics Platform"/>
            <consortium name="The Broad Institute Genome Sequencing Center for Infectious Disease"/>
            <person name="Wu L."/>
            <person name="Ma J."/>
        </authorList>
    </citation>
    <scope>NUCLEOTIDE SEQUENCE [LARGE SCALE GENOMIC DNA]</scope>
    <source>
        <strain evidence="4">NBRC 107715</strain>
    </source>
</reference>
<evidence type="ECO:0000313" key="1">
    <source>
        <dbReference type="EMBL" id="GEP04940.1"/>
    </source>
</evidence>
<comment type="caution">
    <text evidence="1">The sequence shown here is derived from an EMBL/GenBank/DDBJ whole genome shotgun (WGS) entry which is preliminary data.</text>
</comment>